<dbReference type="InterPro" id="IPR045078">
    <property type="entry name" value="TST/MPST-like"/>
</dbReference>
<name>A0AB74UJ76_9GAMM</name>
<protein>
    <submittedName>
        <fullName evidence="4">Sulfurtransferase</fullName>
        <ecNumber evidence="4">2.8.1.-</ecNumber>
    </submittedName>
</protein>
<dbReference type="CDD" id="cd01449">
    <property type="entry name" value="TST_Repeat_2"/>
    <property type="match status" value="1"/>
</dbReference>
<dbReference type="InterPro" id="IPR001763">
    <property type="entry name" value="Rhodanese-like_dom"/>
</dbReference>
<dbReference type="EC" id="2.8.1.-" evidence="4"/>
<dbReference type="EMBL" id="CP159578">
    <property type="protein sequence ID" value="XCJ81280.1"/>
    <property type="molecule type" value="Genomic_DNA"/>
</dbReference>
<keyword evidence="2" id="KW-0677">Repeat</keyword>
<evidence type="ECO:0000256" key="1">
    <source>
        <dbReference type="ARBA" id="ARBA00022679"/>
    </source>
</evidence>
<keyword evidence="1 4" id="KW-0808">Transferase</keyword>
<evidence type="ECO:0000259" key="3">
    <source>
        <dbReference type="PROSITE" id="PS50206"/>
    </source>
</evidence>
<sequence>MSVLITPEALAAQLQTPQPPLLLDCRTLRQEGRDDGVTLPGSRRFDLERDMSAAAGTGGRHPLPTQAAFTATLSRLGVTPGRAVVVFDDQGGRLAAARGWWMLACWAGHPDVRVLDGGIQAWRSAGEALTQVSEAAAPGEVDADTAWQPDYHDTAWIGLERLATEGGQLIDARAASRFRGEEEPLDPVAGHIPGALCHPCADNLAADGRFRSPAALAATLPQGARLTAYCGSGVTACHNILAYAVAGLALPRLYVGSWSEWIEGAGRPVATGPA</sequence>
<proteinExistence type="predicted"/>
<dbReference type="GO" id="GO:0004792">
    <property type="term" value="F:thiosulfate-cyanide sulfurtransferase activity"/>
    <property type="evidence" value="ECO:0007669"/>
    <property type="project" value="TreeGrafter"/>
</dbReference>
<reference evidence="4" key="1">
    <citation type="submission" date="2024-06" db="EMBL/GenBank/DDBJ databases">
        <title>Complete genome of Salinicola endophyticus HNIBRBA4755.</title>
        <authorList>
            <person name="Shin S.Y."/>
            <person name="Kang H."/>
            <person name="Song J."/>
        </authorList>
    </citation>
    <scope>NUCLEOTIDE SEQUENCE</scope>
    <source>
        <strain evidence="4">HNIBRBA4755</strain>
    </source>
</reference>
<feature type="domain" description="Rhodanese" evidence="3">
    <location>
        <begin position="163"/>
        <end position="270"/>
    </location>
</feature>
<dbReference type="Pfam" id="PF00581">
    <property type="entry name" value="Rhodanese"/>
    <property type="match status" value="2"/>
</dbReference>
<dbReference type="RefSeq" id="WP_353982035.1">
    <property type="nucleotide sequence ID" value="NZ_CP159578.1"/>
</dbReference>
<dbReference type="CDD" id="cd01448">
    <property type="entry name" value="TST_Repeat_1"/>
    <property type="match status" value="1"/>
</dbReference>
<dbReference type="InterPro" id="IPR036873">
    <property type="entry name" value="Rhodanese-like_dom_sf"/>
</dbReference>
<dbReference type="SMART" id="SM00450">
    <property type="entry name" value="RHOD"/>
    <property type="match status" value="2"/>
</dbReference>
<organism evidence="4">
    <name type="scientific">Salinicola endophyticus</name>
    <dbReference type="NCBI Taxonomy" id="1949083"/>
    <lineage>
        <taxon>Bacteria</taxon>
        <taxon>Pseudomonadati</taxon>
        <taxon>Pseudomonadota</taxon>
        <taxon>Gammaproteobacteria</taxon>
        <taxon>Oceanospirillales</taxon>
        <taxon>Halomonadaceae</taxon>
        <taxon>Salinicola</taxon>
    </lineage>
</organism>
<dbReference type="SUPFAM" id="SSF52821">
    <property type="entry name" value="Rhodanese/Cell cycle control phosphatase"/>
    <property type="match status" value="2"/>
</dbReference>
<dbReference type="PANTHER" id="PTHR11364">
    <property type="entry name" value="THIOSULFATE SULFERTANSFERASE"/>
    <property type="match status" value="1"/>
</dbReference>
<evidence type="ECO:0000313" key="4">
    <source>
        <dbReference type="EMBL" id="XCJ81280.1"/>
    </source>
</evidence>
<dbReference type="AlphaFoldDB" id="A0AB74UJ76"/>
<feature type="domain" description="Rhodanese" evidence="3">
    <location>
        <begin position="16"/>
        <end position="131"/>
    </location>
</feature>
<gene>
    <name evidence="4" type="ORF">ABV408_08895</name>
</gene>
<dbReference type="PROSITE" id="PS50206">
    <property type="entry name" value="RHODANESE_3"/>
    <property type="match status" value="2"/>
</dbReference>
<evidence type="ECO:0000256" key="2">
    <source>
        <dbReference type="ARBA" id="ARBA00022737"/>
    </source>
</evidence>
<accession>A0AB74UJ76</accession>
<dbReference type="PANTHER" id="PTHR11364:SF27">
    <property type="entry name" value="SULFURTRANSFERASE"/>
    <property type="match status" value="1"/>
</dbReference>
<dbReference type="Gene3D" id="3.40.250.10">
    <property type="entry name" value="Rhodanese-like domain"/>
    <property type="match status" value="2"/>
</dbReference>